<keyword evidence="3" id="KW-0812">Transmembrane</keyword>
<sequence>MKVKVKCEYCQSMVDAGERYCPSCGSPLPEVKPQAGAEAPVSAAARRRGYAVLLLFLLALMGAAWLTLSLLGAGRGGGNQLNVALEQIQEDPMDAGAYETAITYYLEQGSVESAQRYAFLLVAQVPGEEEGRWCVETFRSFGQEALAVRLALLSDAYAGEQALFPLVADATVDTVMPQSPLRQALELLLGRSAGLITLADLQDITYLSIGSENVLSGGRTVAIGFDPAGTAAGAVTLQVEGGDLSDGLGILCFQGLLRLEVREPRLGTEELLLPQLTALTTASGELTDLTPLSSLTSLEELTILNCPLRSLEGVDALTALKSLSLTGTDLTDLSVLAALKGLTHLTLADNDDLNSVASLAQMSQLTSLRLSGEAITDLSPIAGLASLKELSVTNTGVRSTAFLSGLRQLEELTFTSNDEVENVPELGELTGLTRLVLDSDENFESQADMAALTHLTSLELLSTKELSYLLPLANLEDLTLYFTRSETDLSALSGLTHLRRLDLRGEESFYANYSTSLIGLSGLQGLPLEELDLGGHTVYGPLDPIFSISTLQVLDLSEVSAEGTDFSRLSVLTQLRRLDLSGFRDMVDTPPGPGELYWSYEAGPASTFVMPLASLTGLQELDLSDCGVEDLSPLSGLTGLTWLDLSNNSISDLSPLSGLTGLSYLNLSGNPIPDYSPVEDRDGLILIR</sequence>
<accession>A0A9D1Z265</accession>
<keyword evidence="2" id="KW-0677">Repeat</keyword>
<name>A0A9D1Z265_9FIRM</name>
<comment type="caution">
    <text evidence="4">The sequence shown here is derived from an EMBL/GenBank/DDBJ whole genome shotgun (WGS) entry which is preliminary data.</text>
</comment>
<evidence type="ECO:0000313" key="5">
    <source>
        <dbReference type="Proteomes" id="UP000886824"/>
    </source>
</evidence>
<reference evidence="4" key="2">
    <citation type="submission" date="2021-04" db="EMBL/GenBank/DDBJ databases">
        <authorList>
            <person name="Gilroy R."/>
        </authorList>
    </citation>
    <scope>NUCLEOTIDE SEQUENCE</scope>
    <source>
        <strain evidence="4">CHK33-7979</strain>
    </source>
</reference>
<evidence type="ECO:0000313" key="4">
    <source>
        <dbReference type="EMBL" id="HIY72542.1"/>
    </source>
</evidence>
<keyword evidence="1" id="KW-0433">Leucine-rich repeat</keyword>
<feature type="transmembrane region" description="Helical" evidence="3">
    <location>
        <begin position="50"/>
        <end position="73"/>
    </location>
</feature>
<evidence type="ECO:0000256" key="1">
    <source>
        <dbReference type="ARBA" id="ARBA00022614"/>
    </source>
</evidence>
<organism evidence="4 5">
    <name type="scientific">Candidatus Intestinimonas merdavium</name>
    <dbReference type="NCBI Taxonomy" id="2838622"/>
    <lineage>
        <taxon>Bacteria</taxon>
        <taxon>Bacillati</taxon>
        <taxon>Bacillota</taxon>
        <taxon>Clostridia</taxon>
        <taxon>Eubacteriales</taxon>
        <taxon>Intestinimonas</taxon>
    </lineage>
</organism>
<evidence type="ECO:0000256" key="2">
    <source>
        <dbReference type="ARBA" id="ARBA00022737"/>
    </source>
</evidence>
<dbReference type="InterPro" id="IPR032675">
    <property type="entry name" value="LRR_dom_sf"/>
</dbReference>
<dbReference type="PANTHER" id="PTHR46652">
    <property type="entry name" value="LEUCINE-RICH REPEAT AND IQ DOMAIN-CONTAINING PROTEIN 1-RELATED"/>
    <property type="match status" value="1"/>
</dbReference>
<dbReference type="Pfam" id="PF13855">
    <property type="entry name" value="LRR_8"/>
    <property type="match status" value="1"/>
</dbReference>
<dbReference type="Gene3D" id="3.80.10.10">
    <property type="entry name" value="Ribonuclease Inhibitor"/>
    <property type="match status" value="3"/>
</dbReference>
<dbReference type="PROSITE" id="PS51450">
    <property type="entry name" value="LRR"/>
    <property type="match status" value="2"/>
</dbReference>
<dbReference type="PANTHER" id="PTHR46652:SF3">
    <property type="entry name" value="LEUCINE-RICH REPEAT-CONTAINING PROTEIN 9"/>
    <property type="match status" value="1"/>
</dbReference>
<keyword evidence="3" id="KW-0472">Membrane</keyword>
<dbReference type="Proteomes" id="UP000886824">
    <property type="component" value="Unassembled WGS sequence"/>
</dbReference>
<reference evidence="4" key="1">
    <citation type="journal article" date="2021" name="PeerJ">
        <title>Extensive microbial diversity within the chicken gut microbiome revealed by metagenomics and culture.</title>
        <authorList>
            <person name="Gilroy R."/>
            <person name="Ravi A."/>
            <person name="Getino M."/>
            <person name="Pursley I."/>
            <person name="Horton D.L."/>
            <person name="Alikhan N.F."/>
            <person name="Baker D."/>
            <person name="Gharbi K."/>
            <person name="Hall N."/>
            <person name="Watson M."/>
            <person name="Adriaenssens E.M."/>
            <person name="Foster-Nyarko E."/>
            <person name="Jarju S."/>
            <person name="Secka A."/>
            <person name="Antonio M."/>
            <person name="Oren A."/>
            <person name="Chaudhuri R.R."/>
            <person name="La Ragione R."/>
            <person name="Hildebrand F."/>
            <person name="Pallen M.J."/>
        </authorList>
    </citation>
    <scope>NUCLEOTIDE SEQUENCE</scope>
    <source>
        <strain evidence="4">CHK33-7979</strain>
    </source>
</reference>
<dbReference type="SUPFAM" id="SSF52058">
    <property type="entry name" value="L domain-like"/>
    <property type="match status" value="1"/>
</dbReference>
<dbReference type="SMART" id="SM00365">
    <property type="entry name" value="LRR_SD22"/>
    <property type="match status" value="4"/>
</dbReference>
<keyword evidence="3" id="KW-1133">Transmembrane helix</keyword>
<proteinExistence type="predicted"/>
<dbReference type="AlphaFoldDB" id="A0A9D1Z265"/>
<protein>
    <submittedName>
        <fullName evidence="4">Leucine-rich repeat domain-containing protein</fullName>
    </submittedName>
</protein>
<dbReference type="EMBL" id="DXCX01000014">
    <property type="protein sequence ID" value="HIY72542.1"/>
    <property type="molecule type" value="Genomic_DNA"/>
</dbReference>
<evidence type="ECO:0000256" key="3">
    <source>
        <dbReference type="SAM" id="Phobius"/>
    </source>
</evidence>
<gene>
    <name evidence="4" type="ORF">H9826_01020</name>
</gene>
<dbReference type="InterPro" id="IPR001611">
    <property type="entry name" value="Leu-rich_rpt"/>
</dbReference>
<dbReference type="InterPro" id="IPR050836">
    <property type="entry name" value="SDS22/Internalin_LRR"/>
</dbReference>
<dbReference type="SUPFAM" id="SSF52075">
    <property type="entry name" value="Outer arm dynein light chain 1"/>
    <property type="match status" value="1"/>
</dbReference>